<evidence type="ECO:0000256" key="10">
    <source>
        <dbReference type="ARBA" id="ARBA00032092"/>
    </source>
</evidence>
<evidence type="ECO:0000256" key="9">
    <source>
        <dbReference type="ARBA" id="ARBA00022975"/>
    </source>
</evidence>
<dbReference type="SUPFAM" id="SSF53633">
    <property type="entry name" value="Carbamate kinase-like"/>
    <property type="match status" value="1"/>
</dbReference>
<dbReference type="PANTHER" id="PTHR42833:SF4">
    <property type="entry name" value="URIDYLATE KINASE PUMPKIN, CHLOROPLASTIC"/>
    <property type="match status" value="1"/>
</dbReference>
<dbReference type="Gene3D" id="3.40.1160.10">
    <property type="entry name" value="Acetylglutamate kinase-like"/>
    <property type="match status" value="1"/>
</dbReference>
<dbReference type="EMBL" id="CABMJJ010000009">
    <property type="protein sequence ID" value="VVC04522.1"/>
    <property type="molecule type" value="Genomic_DNA"/>
</dbReference>
<reference evidence="12 13" key="1">
    <citation type="submission" date="2019-08" db="EMBL/GenBank/DDBJ databases">
        <authorList>
            <person name="Vazquez-Campos X."/>
        </authorList>
    </citation>
    <scope>NUCLEOTIDE SEQUENCE [LARGE SCALE GENOMIC DNA]</scope>
    <source>
        <strain evidence="12">LFW-283_2</strain>
    </source>
</reference>
<proteinExistence type="inferred from homology"/>
<dbReference type="GO" id="GO:0033862">
    <property type="term" value="F:UMP kinase activity"/>
    <property type="evidence" value="ECO:0007669"/>
    <property type="project" value="UniProtKB-EC"/>
</dbReference>
<keyword evidence="7 12" id="KW-0418">Kinase</keyword>
<name>A0A5E4LWV2_9ARCH</name>
<comment type="caution">
    <text evidence="12">The sequence shown here is derived from an EMBL/GenBank/DDBJ whole genome shotgun (WGS) entry which is preliminary data.</text>
</comment>
<evidence type="ECO:0000256" key="6">
    <source>
        <dbReference type="ARBA" id="ARBA00022741"/>
    </source>
</evidence>
<evidence type="ECO:0000256" key="4">
    <source>
        <dbReference type="ARBA" id="ARBA00022490"/>
    </source>
</evidence>
<dbReference type="InterPro" id="IPR001048">
    <property type="entry name" value="Asp/Glu/Uridylate_kinase"/>
</dbReference>
<evidence type="ECO:0000313" key="13">
    <source>
        <dbReference type="Proteomes" id="UP000789941"/>
    </source>
</evidence>
<keyword evidence="5 12" id="KW-0808">Transferase</keyword>
<dbReference type="GO" id="GO:0006225">
    <property type="term" value="P:UDP biosynthetic process"/>
    <property type="evidence" value="ECO:0007669"/>
    <property type="project" value="TreeGrafter"/>
</dbReference>
<evidence type="ECO:0000256" key="3">
    <source>
        <dbReference type="ARBA" id="ARBA00012899"/>
    </source>
</evidence>
<dbReference type="EC" id="2.7.4.22" evidence="3"/>
<gene>
    <name evidence="12" type="primary">pyrH_2</name>
    <name evidence="12" type="ORF">LFW2832_01011</name>
</gene>
<keyword evidence="8" id="KW-0067">ATP-binding</keyword>
<evidence type="ECO:0000256" key="1">
    <source>
        <dbReference type="ARBA" id="ARBA00004791"/>
    </source>
</evidence>
<keyword evidence="6" id="KW-0547">Nucleotide-binding</keyword>
<evidence type="ECO:0000256" key="5">
    <source>
        <dbReference type="ARBA" id="ARBA00022679"/>
    </source>
</evidence>
<dbReference type="PANTHER" id="PTHR42833">
    <property type="entry name" value="URIDYLATE KINASE"/>
    <property type="match status" value="1"/>
</dbReference>
<evidence type="ECO:0000256" key="2">
    <source>
        <dbReference type="ARBA" id="ARBA00007614"/>
    </source>
</evidence>
<dbReference type="GO" id="GO:0005524">
    <property type="term" value="F:ATP binding"/>
    <property type="evidence" value="ECO:0007669"/>
    <property type="project" value="UniProtKB-KW"/>
</dbReference>
<dbReference type="Pfam" id="PF00696">
    <property type="entry name" value="AA_kinase"/>
    <property type="match status" value="1"/>
</dbReference>
<accession>A0A5E4LWV2</accession>
<evidence type="ECO:0000313" key="12">
    <source>
        <dbReference type="EMBL" id="VVC04522.1"/>
    </source>
</evidence>
<feature type="domain" description="Aspartate/glutamate/uridylate kinase" evidence="11">
    <location>
        <begin position="2"/>
        <end position="205"/>
    </location>
</feature>
<organism evidence="12 13">
    <name type="scientific">Candidatus Bilamarchaeum dharawalense</name>
    <dbReference type="NCBI Taxonomy" id="2885759"/>
    <lineage>
        <taxon>Archaea</taxon>
        <taxon>Candidatus Micrarchaeota</taxon>
        <taxon>Candidatus Micrarchaeia</taxon>
        <taxon>Candidatus Anstonellales</taxon>
        <taxon>Candidatus Bilamarchaeaceae</taxon>
        <taxon>Candidatus Bilamarchaeum</taxon>
    </lineage>
</organism>
<dbReference type="InterPro" id="IPR011818">
    <property type="entry name" value="Uridylate_kinase_arch/spir"/>
</dbReference>
<dbReference type="AlphaFoldDB" id="A0A5E4LWV2"/>
<sequence length="228" mass="24785">MHIVLSLGGSLVNTENGTDRDYVLRIREIIAKNENKFGIVVGGGFGARKVAKKMREKGKSEFECDEAAIKITWKNAQVVADVFGDMAYPKAIKDFKKARKEACGETGKKVVVMGGTIPGVTTDTDSVLLAEALGSTRLINISNTAGIYDSNPKENPNAKKFDRMTYDQLIDLAVKSDRRTAGTNFVFDLLACKLIARSKIETHFVSGKNLEDVEKAVDGKPHSGTVVS</sequence>
<evidence type="ECO:0000256" key="7">
    <source>
        <dbReference type="ARBA" id="ARBA00022777"/>
    </source>
</evidence>
<keyword evidence="9" id="KW-0665">Pyrimidine biosynthesis</keyword>
<dbReference type="Proteomes" id="UP000789941">
    <property type="component" value="Unassembled WGS sequence"/>
</dbReference>
<dbReference type="NCBIfam" id="TIGR02076">
    <property type="entry name" value="pyrH_arch"/>
    <property type="match status" value="1"/>
</dbReference>
<comment type="similarity">
    <text evidence="2">Belongs to the UMP kinase family.</text>
</comment>
<comment type="pathway">
    <text evidence="1">Pyrimidine metabolism; CTP biosynthesis via de novo pathway; UDP from UMP (UMPK route): step 1/1.</text>
</comment>
<protein>
    <recommendedName>
        <fullName evidence="3">UMP kinase</fullName>
        <ecNumber evidence="3">2.7.4.22</ecNumber>
    </recommendedName>
    <alternativeName>
        <fullName evidence="10">Uridine monophosphate kinase</fullName>
    </alternativeName>
</protein>
<dbReference type="InterPro" id="IPR036393">
    <property type="entry name" value="AceGlu_kinase-like_sf"/>
</dbReference>
<evidence type="ECO:0000259" key="11">
    <source>
        <dbReference type="Pfam" id="PF00696"/>
    </source>
</evidence>
<keyword evidence="4" id="KW-0963">Cytoplasm</keyword>
<evidence type="ECO:0000256" key="8">
    <source>
        <dbReference type="ARBA" id="ARBA00022840"/>
    </source>
</evidence>